<keyword evidence="1" id="KW-0596">Phosphopantetheine</keyword>
<dbReference type="Gene3D" id="1.10.1200.10">
    <property type="entry name" value="ACP-like"/>
    <property type="match status" value="1"/>
</dbReference>
<evidence type="ECO:0000256" key="3">
    <source>
        <dbReference type="ARBA" id="ARBA00022679"/>
    </source>
</evidence>
<dbReference type="SMART" id="SM00822">
    <property type="entry name" value="PKS_KR"/>
    <property type="match status" value="1"/>
</dbReference>
<dbReference type="Pfam" id="PF14765">
    <property type="entry name" value="PS-DH"/>
    <property type="match status" value="1"/>
</dbReference>
<feature type="region of interest" description="C-terminal hotdog fold" evidence="5">
    <location>
        <begin position="1045"/>
        <end position="1191"/>
    </location>
</feature>
<dbReference type="InterPro" id="IPR020807">
    <property type="entry name" value="PKS_DH"/>
</dbReference>
<feature type="region of interest" description="N-terminal hotdog fold" evidence="5">
    <location>
        <begin position="908"/>
        <end position="1033"/>
    </location>
</feature>
<feature type="domain" description="Carrier" evidence="7">
    <location>
        <begin position="2056"/>
        <end position="2133"/>
    </location>
</feature>
<dbReference type="Gene3D" id="3.40.366.10">
    <property type="entry name" value="Malonyl-Coenzyme A Acyl Carrier Protein, domain 2"/>
    <property type="match status" value="1"/>
</dbReference>
<evidence type="ECO:0000313" key="11">
    <source>
        <dbReference type="Proteomes" id="UP000663090"/>
    </source>
</evidence>
<dbReference type="Pfam" id="PF21089">
    <property type="entry name" value="PKS_DH_N"/>
    <property type="match status" value="1"/>
</dbReference>
<dbReference type="InterPro" id="IPR016039">
    <property type="entry name" value="Thiolase-like"/>
</dbReference>
<evidence type="ECO:0000256" key="6">
    <source>
        <dbReference type="SAM" id="MobiDB-lite"/>
    </source>
</evidence>
<feature type="active site" description="Proton donor; for dehydratase activity" evidence="5">
    <location>
        <position position="1106"/>
    </location>
</feature>
<protein>
    <submittedName>
        <fullName evidence="10">Type I polyketide synthase</fullName>
    </submittedName>
</protein>
<dbReference type="SMART" id="SM01294">
    <property type="entry name" value="PKS_PP_betabranch"/>
    <property type="match status" value="1"/>
</dbReference>
<dbReference type="SUPFAM" id="SSF52151">
    <property type="entry name" value="FabD/lysophospholipase-like"/>
    <property type="match status" value="1"/>
</dbReference>
<dbReference type="PANTHER" id="PTHR43775:SF37">
    <property type="entry name" value="SI:DKEY-61P9.11"/>
    <property type="match status" value="1"/>
</dbReference>
<dbReference type="InterPro" id="IPR057326">
    <property type="entry name" value="KR_dom"/>
</dbReference>
<dbReference type="InterPro" id="IPR016035">
    <property type="entry name" value="Acyl_Trfase/lysoPLipase"/>
</dbReference>
<evidence type="ECO:0000256" key="4">
    <source>
        <dbReference type="ARBA" id="ARBA00023268"/>
    </source>
</evidence>
<dbReference type="SMART" id="SM00823">
    <property type="entry name" value="PKS_PP"/>
    <property type="match status" value="1"/>
</dbReference>
<dbReference type="SUPFAM" id="SSF51735">
    <property type="entry name" value="NAD(P)-binding Rossmann-fold domains"/>
    <property type="match status" value="3"/>
</dbReference>
<dbReference type="Pfam" id="PF16197">
    <property type="entry name" value="KAsynt_C_assoc"/>
    <property type="match status" value="1"/>
</dbReference>
<evidence type="ECO:0000259" key="8">
    <source>
        <dbReference type="PROSITE" id="PS52004"/>
    </source>
</evidence>
<dbReference type="InterPro" id="IPR020806">
    <property type="entry name" value="PKS_PP-bd"/>
</dbReference>
<keyword evidence="4" id="KW-0511">Multifunctional enzyme</keyword>
<dbReference type="Gene3D" id="3.40.50.720">
    <property type="entry name" value="NAD(P)-binding Rossmann-like Domain"/>
    <property type="match status" value="3"/>
</dbReference>
<dbReference type="InterPro" id="IPR020843">
    <property type="entry name" value="ER"/>
</dbReference>
<dbReference type="Pfam" id="PF00109">
    <property type="entry name" value="ketoacyl-synt"/>
    <property type="match status" value="1"/>
</dbReference>
<feature type="active site" description="Proton acceptor; for dehydratase activity" evidence="5">
    <location>
        <position position="941"/>
    </location>
</feature>
<dbReference type="InterPro" id="IPR032821">
    <property type="entry name" value="PKS_assoc"/>
</dbReference>
<dbReference type="CDD" id="cd08955">
    <property type="entry name" value="KR_2_FAS_SDR_x"/>
    <property type="match status" value="1"/>
</dbReference>
<keyword evidence="3" id="KW-0808">Transferase</keyword>
<dbReference type="Gene3D" id="3.40.47.10">
    <property type="match status" value="1"/>
</dbReference>
<dbReference type="CDD" id="cd00833">
    <property type="entry name" value="PKS"/>
    <property type="match status" value="1"/>
</dbReference>
<dbReference type="PROSITE" id="PS52004">
    <property type="entry name" value="KS3_2"/>
    <property type="match status" value="1"/>
</dbReference>
<dbReference type="Gene3D" id="3.30.70.3290">
    <property type="match status" value="1"/>
</dbReference>
<dbReference type="InterPro" id="IPR049551">
    <property type="entry name" value="PKS_DH_C"/>
</dbReference>
<dbReference type="PANTHER" id="PTHR43775">
    <property type="entry name" value="FATTY ACID SYNTHASE"/>
    <property type="match status" value="1"/>
</dbReference>
<feature type="domain" description="Ketosynthase family 3 (KS3)" evidence="8">
    <location>
        <begin position="10"/>
        <end position="430"/>
    </location>
</feature>
<dbReference type="InterPro" id="IPR036291">
    <property type="entry name" value="NAD(P)-bd_dom_sf"/>
</dbReference>
<dbReference type="SUPFAM" id="SSF55048">
    <property type="entry name" value="Probable ACP-binding domain of malonyl-CoA ACP transacylase"/>
    <property type="match status" value="1"/>
</dbReference>
<dbReference type="CDD" id="cd05195">
    <property type="entry name" value="enoyl_red"/>
    <property type="match status" value="1"/>
</dbReference>
<dbReference type="InterPro" id="IPR042104">
    <property type="entry name" value="PKS_dehydratase_sf"/>
</dbReference>
<dbReference type="SMART" id="SM00829">
    <property type="entry name" value="PKS_ER"/>
    <property type="match status" value="1"/>
</dbReference>
<dbReference type="Pfam" id="PF21394">
    <property type="entry name" value="Beta-ketacyl_N"/>
    <property type="match status" value="1"/>
</dbReference>
<reference evidence="10 11" key="1">
    <citation type="submission" date="2021-02" db="EMBL/GenBank/DDBJ databases">
        <title>De Novo genome assembly of isolated myxobacteria.</title>
        <authorList>
            <person name="Stevens D.C."/>
        </authorList>
    </citation>
    <scope>NUCLEOTIDE SEQUENCE [LARGE SCALE GENOMIC DNA]</scope>
    <source>
        <strain evidence="10 11">SCHIC003</strain>
    </source>
</reference>
<feature type="region of interest" description="Disordered" evidence="6">
    <location>
        <begin position="1027"/>
        <end position="1050"/>
    </location>
</feature>
<keyword evidence="11" id="KW-1185">Reference proteome</keyword>
<dbReference type="SUPFAM" id="SSF53901">
    <property type="entry name" value="Thiolase-like"/>
    <property type="match status" value="1"/>
</dbReference>
<dbReference type="InterPro" id="IPR049490">
    <property type="entry name" value="C883_1060-like_KR_N"/>
</dbReference>
<dbReference type="InterPro" id="IPR049900">
    <property type="entry name" value="PKS_mFAS_DH"/>
</dbReference>
<dbReference type="InterPro" id="IPR016036">
    <property type="entry name" value="Malonyl_transacylase_ACP-bd"/>
</dbReference>
<accession>A0ABX7NDH2</accession>
<dbReference type="SMART" id="SM00826">
    <property type="entry name" value="PKS_DH"/>
    <property type="match status" value="1"/>
</dbReference>
<dbReference type="InterPro" id="IPR018201">
    <property type="entry name" value="Ketoacyl_synth_AS"/>
</dbReference>
<dbReference type="Pfam" id="PF08659">
    <property type="entry name" value="KR"/>
    <property type="match status" value="1"/>
</dbReference>
<dbReference type="InterPro" id="IPR006162">
    <property type="entry name" value="Ppantetheine_attach_site"/>
</dbReference>
<evidence type="ECO:0000313" key="10">
    <source>
        <dbReference type="EMBL" id="QSQ15451.1"/>
    </source>
</evidence>
<dbReference type="Pfam" id="PF02801">
    <property type="entry name" value="Ketoacyl-synt_C"/>
    <property type="match status" value="1"/>
</dbReference>
<dbReference type="PROSITE" id="PS50075">
    <property type="entry name" value="CARRIER"/>
    <property type="match status" value="1"/>
</dbReference>
<dbReference type="SMART" id="SM00827">
    <property type="entry name" value="PKS_AT"/>
    <property type="match status" value="1"/>
</dbReference>
<dbReference type="Pfam" id="PF00550">
    <property type="entry name" value="PP-binding"/>
    <property type="match status" value="1"/>
</dbReference>
<dbReference type="InterPro" id="IPR011032">
    <property type="entry name" value="GroES-like_sf"/>
</dbReference>
<dbReference type="InterPro" id="IPR001227">
    <property type="entry name" value="Ac_transferase_dom_sf"/>
</dbReference>
<evidence type="ECO:0000256" key="1">
    <source>
        <dbReference type="ARBA" id="ARBA00022450"/>
    </source>
</evidence>
<dbReference type="Pfam" id="PF13602">
    <property type="entry name" value="ADH_zinc_N_2"/>
    <property type="match status" value="1"/>
</dbReference>
<name>A0ABX7NDH2_9BACT</name>
<dbReference type="PROSITE" id="PS01162">
    <property type="entry name" value="QOR_ZETA_CRYSTAL"/>
    <property type="match status" value="1"/>
</dbReference>
<dbReference type="InterPro" id="IPR009081">
    <property type="entry name" value="PP-bd_ACP"/>
</dbReference>
<dbReference type="Pfam" id="PF00698">
    <property type="entry name" value="Acyl_transf_1"/>
    <property type="match status" value="1"/>
</dbReference>
<dbReference type="Proteomes" id="UP000663090">
    <property type="component" value="Chromosome"/>
</dbReference>
<dbReference type="PROSITE" id="PS52019">
    <property type="entry name" value="PKS_MFAS_DH"/>
    <property type="match status" value="1"/>
</dbReference>
<dbReference type="PROSITE" id="PS00012">
    <property type="entry name" value="PHOSPHOPANTETHEINE"/>
    <property type="match status" value="1"/>
</dbReference>
<dbReference type="RefSeq" id="WP_206717154.1">
    <property type="nucleotide sequence ID" value="NZ_CP071091.1"/>
</dbReference>
<dbReference type="InterPro" id="IPR014043">
    <property type="entry name" value="Acyl_transferase_dom"/>
</dbReference>
<dbReference type="Gene3D" id="3.90.180.10">
    <property type="entry name" value="Medium-chain alcohol dehydrogenases, catalytic domain"/>
    <property type="match status" value="1"/>
</dbReference>
<evidence type="ECO:0000259" key="7">
    <source>
        <dbReference type="PROSITE" id="PS50075"/>
    </source>
</evidence>
<dbReference type="InterPro" id="IPR014031">
    <property type="entry name" value="Ketoacyl_synth_C"/>
</dbReference>
<feature type="compositionally biased region" description="Basic and acidic residues" evidence="6">
    <location>
        <begin position="1040"/>
        <end position="1050"/>
    </location>
</feature>
<organism evidence="10 11">
    <name type="scientific">Myxococcus landrumensis</name>
    <dbReference type="NCBI Taxonomy" id="2813577"/>
    <lineage>
        <taxon>Bacteria</taxon>
        <taxon>Pseudomonadati</taxon>
        <taxon>Myxococcota</taxon>
        <taxon>Myxococcia</taxon>
        <taxon>Myxococcales</taxon>
        <taxon>Cystobacterineae</taxon>
        <taxon>Myxococcaceae</taxon>
        <taxon>Myxococcus</taxon>
    </lineage>
</organism>
<feature type="domain" description="PKS/mFAS DH" evidence="9">
    <location>
        <begin position="908"/>
        <end position="1191"/>
    </location>
</feature>
<dbReference type="InterPro" id="IPR013968">
    <property type="entry name" value="PKS_KR"/>
</dbReference>
<dbReference type="SUPFAM" id="SSF47336">
    <property type="entry name" value="ACP-like"/>
    <property type="match status" value="1"/>
</dbReference>
<gene>
    <name evidence="10" type="ORF">JY572_05095</name>
</gene>
<keyword evidence="2" id="KW-0597">Phosphoprotein</keyword>
<dbReference type="InterPro" id="IPR002364">
    <property type="entry name" value="Quin_OxRdtase/zeta-crystal_CS"/>
</dbReference>
<dbReference type="EMBL" id="CP071091">
    <property type="protein sequence ID" value="QSQ15451.1"/>
    <property type="molecule type" value="Genomic_DNA"/>
</dbReference>
<dbReference type="InterPro" id="IPR050091">
    <property type="entry name" value="PKS_NRPS_Biosynth_Enz"/>
</dbReference>
<dbReference type="InterPro" id="IPR013154">
    <property type="entry name" value="ADH-like_N"/>
</dbReference>
<evidence type="ECO:0000256" key="2">
    <source>
        <dbReference type="ARBA" id="ARBA00022553"/>
    </source>
</evidence>
<dbReference type="Gene3D" id="3.10.129.110">
    <property type="entry name" value="Polyketide synthase dehydratase"/>
    <property type="match status" value="1"/>
</dbReference>
<proteinExistence type="predicted"/>
<evidence type="ECO:0000259" key="9">
    <source>
        <dbReference type="PROSITE" id="PS52019"/>
    </source>
</evidence>
<dbReference type="InterPro" id="IPR036736">
    <property type="entry name" value="ACP-like_sf"/>
</dbReference>
<dbReference type="PROSITE" id="PS00606">
    <property type="entry name" value="KS3_1"/>
    <property type="match status" value="1"/>
</dbReference>
<sequence>MKSVPGNPSSEPVAIIGMSCRFPGGADSPASFWRLLREGFDAMREVPADRWDAAAYQSTDPSVAGKVRALRAGFLDRVDAFDASFWGVSAREALSMDPQQRLLLEVAYEALEHAHQPIDSLAGSRTGVFVGIATDDYSRRTDPSDVYSGTGSLFSVAAGRISYLLDLRGPSLAVDTACSSSLVALHLACQSLQSRESELALVGGVNVITDPGKSIYFSGLGALSTDGRCKTFDASADGYGRGEGCGVFVLKRLAEALEDGDRVLAVVRGSAVNQDGHSNGLTAPNGLAQEAVLKEALSRAGLKPGDIQYVEAHGTGTPLGDPIEIEALSSALCEWRGPKEPLLLGSVKTNIGHLEAAAGVAGLMKVVLAMRHGELPPHLHFTRPNPHVPWAQLPLKVPTEVTPWTSRGPRIAGVSSFGISGTNAHVILEEAPRSKSERATHEGDEHPLLLPLSARSPDALTALAKAHRSWLDDSEPERTLRELVHTASVRRGHHAQRLAVVGNTRRDMAEALRAFTDGEPHPGVVRRQVSFEEESPRVAFIFPGQGSQWLGMGRQLLREEPVFRAAIEDCEQAMRPHVEWSLVEELGADEAHSRLAEMDVVQPVLFAMQVALAALWRSWGIEPDAVVGHSMGEVAAAHVAGALSLEDAACIICRRSQLLRRVSGQGAMAVVELGLEQAREVLAGDESRLSVGVSNSARSTVISGEPSALEELLRSLEGRGIFCRRVKVDVASHSPQMDPLKEDLLLALEGVAPESALVPIYSTVTGETGDGSDFSAAYWVRNLRDPVLFQGAIERLLDDGHAVFIEVSPHPVLLAPIQETLEEAKRGGLALASLRRQTDERRTLLESFAALYVHGHPVDWKRLYPEGGRPVELPSYPWQGERYWLDAPSTAAVSGRSPRAVRDAGAGHPLLGGALSSSLQPRVRFWERSLGTEAFPYLADHRVQGEVVFPGAGYVEMALAAGAEVLGEAGLVLEAVSFREMLSLTPGADRRVQLALTEEGSGRASFQIASRAEGETVWRTHAMGRLRQAEGPAPEPPLESWRDGGEARSSDEHYRRMETMCLGYGPTFRGLRQLALRDGEVLGQVHLPDQGAEDAKAYWLHPALLDACLQASVALMATGDSRDPFVPVGIERVRLLGRPGRELQVRVKARAGEKPGDPERSFDVWLLDMEGRLLAELEGLRARRLDGGAVARDALEGSVFTVAWRRTEELPEALGSGSWLVFADRDGFGAEVQSLLRARGGACVRVVAGSAYERVAADLYRINPASPEDYRRLLRESFGDDGRCQGVVHLFSLDASAFNSTTPTTLASDLSHGAVSATYLAQALVRQGWRDVPRLVLVTRGARSVVDGDAVAPAQASLWGLGQTLATEHPELECTRVDLAAVPDARDASRLLSELIAKGHEDQVALRDGRHVARFVRGGFEADAASGRSVTLTPAAGRPFRLELPEPGVLERLVLRESRRPQPGPGEVELEVEAAALNFIDVMKAMGIYPGLPPGPVALGAECSGRIVALGEGVTGFSLGQEVVALAPSCFATHVKVPARFVAPKPTRLDFAQAATFPGVFMTAWYAVHHLGRARRGEKILIHAASGGTGLAALQIARALGLEVFATAGSEEKRTFLRSMGVEHVMDSRSLAFADEVLRITDGRGVDLVLNSLTGEALVKSLEVLAPYGRFLELGKRDIYDDVRLGLSPFRKSLSYSAIDLMGMMEARPELFASLFAEVMGHLEAGTFEPLPVQVFPASDAEGAFRHMAQAKHIGKLALRMKDPEARIAPLEPVRQGIRADASYLITGGLGGLGLSVARWLVEQGARHLALVGRTAPSARAEELIRVLEAAGARVQVSAADVSREEDVERVLSELRAHLPPLRGIVHAAGLLDDHTALELSDEHFRKVAAPKVQGAWNLHVRTLGEPLDFFVLYSSAAVLLGSPGQGNYAAANAFMDALAEQRRALGLPAMSIQWGAFSEVGLAAAVDVRGDRLSYRGVGSLTPAEGVTALARLLEHPRPVVGVLRFDARQWFEFYPRTASVPFFAELPRESDVSRSGSAQGTSLKQALEVASPAGRIEILEGHLREQLGRVLRIPAARIDRAAPFKSIGVDSLMSLELRNRIEASIGLKLSAALLFTYTHTASLAEHLLERLGLSSIPEVEAAPVESPQADELQRIEQELDQLSEDELAARLAEKLLLP</sequence>
<dbReference type="InterPro" id="IPR049552">
    <property type="entry name" value="PKS_DH_N"/>
</dbReference>
<dbReference type="SUPFAM" id="SSF50129">
    <property type="entry name" value="GroES-like"/>
    <property type="match status" value="1"/>
</dbReference>
<dbReference type="InterPro" id="IPR020841">
    <property type="entry name" value="PKS_Beta-ketoAc_synthase_dom"/>
</dbReference>
<evidence type="ECO:0000256" key="5">
    <source>
        <dbReference type="PROSITE-ProRule" id="PRU01363"/>
    </source>
</evidence>
<dbReference type="InterPro" id="IPR014030">
    <property type="entry name" value="Ketoacyl_synth_N"/>
</dbReference>
<dbReference type="SMART" id="SM00825">
    <property type="entry name" value="PKS_KS"/>
    <property type="match status" value="1"/>
</dbReference>
<dbReference type="Pfam" id="PF08240">
    <property type="entry name" value="ADH_N"/>
    <property type="match status" value="1"/>
</dbReference>